<dbReference type="InterPro" id="IPR003660">
    <property type="entry name" value="HAMP_dom"/>
</dbReference>
<keyword evidence="7" id="KW-0547">Nucleotide-binding</keyword>
<dbReference type="AlphaFoldDB" id="A0A2W5QN46"/>
<evidence type="ECO:0000259" key="12">
    <source>
        <dbReference type="PROSITE" id="PS50109"/>
    </source>
</evidence>
<keyword evidence="6" id="KW-0808">Transferase</keyword>
<dbReference type="PANTHER" id="PTHR44936">
    <property type="entry name" value="SENSOR PROTEIN CREC"/>
    <property type="match status" value="1"/>
</dbReference>
<evidence type="ECO:0000259" key="13">
    <source>
        <dbReference type="PROSITE" id="PS50885"/>
    </source>
</evidence>
<feature type="domain" description="Histidine kinase" evidence="12">
    <location>
        <begin position="262"/>
        <end position="465"/>
    </location>
</feature>
<dbReference type="PROSITE" id="PS50109">
    <property type="entry name" value="HIS_KIN"/>
    <property type="match status" value="1"/>
</dbReference>
<evidence type="ECO:0000313" key="15">
    <source>
        <dbReference type="Proteomes" id="UP000249082"/>
    </source>
</evidence>
<dbReference type="CDD" id="cd00082">
    <property type="entry name" value="HisKA"/>
    <property type="match status" value="1"/>
</dbReference>
<dbReference type="InterPro" id="IPR036097">
    <property type="entry name" value="HisK_dim/P_sf"/>
</dbReference>
<evidence type="ECO:0000256" key="4">
    <source>
        <dbReference type="ARBA" id="ARBA00022475"/>
    </source>
</evidence>
<dbReference type="Proteomes" id="UP000249082">
    <property type="component" value="Unassembled WGS sequence"/>
</dbReference>
<evidence type="ECO:0000313" key="14">
    <source>
        <dbReference type="EMBL" id="PZQ52900.1"/>
    </source>
</evidence>
<dbReference type="SUPFAM" id="SSF47384">
    <property type="entry name" value="Homodimeric domain of signal transducing histidine kinase"/>
    <property type="match status" value="1"/>
</dbReference>
<dbReference type="InterPro" id="IPR036890">
    <property type="entry name" value="HATPase_C_sf"/>
</dbReference>
<evidence type="ECO:0000256" key="3">
    <source>
        <dbReference type="ARBA" id="ARBA00012438"/>
    </source>
</evidence>
<dbReference type="PRINTS" id="PR00344">
    <property type="entry name" value="BCTRLSENSOR"/>
</dbReference>
<evidence type="ECO:0000256" key="9">
    <source>
        <dbReference type="ARBA" id="ARBA00022840"/>
    </source>
</evidence>
<dbReference type="InterPro" id="IPR003661">
    <property type="entry name" value="HisK_dim/P_dom"/>
</dbReference>
<dbReference type="Pfam" id="PF00672">
    <property type="entry name" value="HAMP"/>
    <property type="match status" value="1"/>
</dbReference>
<dbReference type="InterPro" id="IPR005467">
    <property type="entry name" value="His_kinase_dom"/>
</dbReference>
<dbReference type="Gene3D" id="3.30.565.10">
    <property type="entry name" value="Histidine kinase-like ATPase, C-terminal domain"/>
    <property type="match status" value="1"/>
</dbReference>
<dbReference type="SUPFAM" id="SSF55874">
    <property type="entry name" value="ATPase domain of HSP90 chaperone/DNA topoisomerase II/histidine kinase"/>
    <property type="match status" value="1"/>
</dbReference>
<dbReference type="EMBL" id="QFPX01000020">
    <property type="protein sequence ID" value="PZQ52900.1"/>
    <property type="molecule type" value="Genomic_DNA"/>
</dbReference>
<dbReference type="EC" id="2.7.13.3" evidence="3"/>
<dbReference type="GO" id="GO:0005524">
    <property type="term" value="F:ATP binding"/>
    <property type="evidence" value="ECO:0007669"/>
    <property type="project" value="UniProtKB-KW"/>
</dbReference>
<dbReference type="InterPro" id="IPR003594">
    <property type="entry name" value="HATPase_dom"/>
</dbReference>
<evidence type="ECO:0000256" key="11">
    <source>
        <dbReference type="SAM" id="Phobius"/>
    </source>
</evidence>
<keyword evidence="11" id="KW-0812">Transmembrane</keyword>
<protein>
    <recommendedName>
        <fullName evidence="3">histidine kinase</fullName>
        <ecNumber evidence="3">2.7.13.3</ecNumber>
    </recommendedName>
</protein>
<sequence length="465" mass="50936">MLLAVAVALMLVQGIGAFLVYRAQREGYEASMLNASAFRLIMETRGPRALSRHRDGQRDGPRVPLSGPPPKGYHLEYSTRSPAAPGEQRDGEAETGLAKILADQEFPVREVVVVHRDVGRDRVARRNALDRASDYALSQEDTDRLLRSNLLVVGVRTDENGSWIISRVRAPRPENVLITPIVFQTVIIYIVVMAAVALILRRITRPLAALTLRLERFAATQDVEGQLAPSGPDDMQRLIVAHNAMESRIAALLDEKNVMLGAIGHDLKTPLAALRVRIESVPDDTERARMAATIEDIVHTLDDILSLARVGRPSDPLERTELSALMFSVIEEYEDMGEPVEVGDTERMALELRPTWIRRALRNLVGNALRYGQRARVSLRREDGRAVILIDDDGPGIPEDSIDAMMNPFTRGDPSRNSATGGAGLGLALARAIADQHGGALILSNRLAAEGKVEGLTARLELPLA</sequence>
<organism evidence="14 15">
    <name type="scientific">Novosphingobium pentaromativorans</name>
    <dbReference type="NCBI Taxonomy" id="205844"/>
    <lineage>
        <taxon>Bacteria</taxon>
        <taxon>Pseudomonadati</taxon>
        <taxon>Pseudomonadota</taxon>
        <taxon>Alphaproteobacteria</taxon>
        <taxon>Sphingomonadales</taxon>
        <taxon>Sphingomonadaceae</taxon>
        <taxon>Novosphingobium</taxon>
    </lineage>
</organism>
<dbReference type="Pfam" id="PF02518">
    <property type="entry name" value="HATPase_c"/>
    <property type="match status" value="1"/>
</dbReference>
<dbReference type="InterPro" id="IPR004358">
    <property type="entry name" value="Sig_transdc_His_kin-like_C"/>
</dbReference>
<evidence type="ECO:0000256" key="10">
    <source>
        <dbReference type="SAM" id="MobiDB-lite"/>
    </source>
</evidence>
<evidence type="ECO:0000256" key="8">
    <source>
        <dbReference type="ARBA" id="ARBA00022777"/>
    </source>
</evidence>
<keyword evidence="4" id="KW-1003">Cell membrane</keyword>
<dbReference type="GO" id="GO:0000155">
    <property type="term" value="F:phosphorelay sensor kinase activity"/>
    <property type="evidence" value="ECO:0007669"/>
    <property type="project" value="InterPro"/>
</dbReference>
<comment type="catalytic activity">
    <reaction evidence="1">
        <text>ATP + protein L-histidine = ADP + protein N-phospho-L-histidine.</text>
        <dbReference type="EC" id="2.7.13.3"/>
    </reaction>
</comment>
<comment type="subcellular location">
    <subcellularLocation>
        <location evidence="2">Cell membrane</location>
        <topology evidence="2">Multi-pass membrane protein</topology>
    </subcellularLocation>
</comment>
<dbReference type="SMART" id="SM00388">
    <property type="entry name" value="HisKA"/>
    <property type="match status" value="1"/>
</dbReference>
<feature type="region of interest" description="Disordered" evidence="10">
    <location>
        <begin position="48"/>
        <end position="94"/>
    </location>
</feature>
<keyword evidence="5" id="KW-0597">Phosphoprotein</keyword>
<dbReference type="PROSITE" id="PS50885">
    <property type="entry name" value="HAMP"/>
    <property type="match status" value="1"/>
</dbReference>
<accession>A0A2W5QN46</accession>
<evidence type="ECO:0000256" key="6">
    <source>
        <dbReference type="ARBA" id="ARBA00022679"/>
    </source>
</evidence>
<proteinExistence type="predicted"/>
<evidence type="ECO:0000256" key="5">
    <source>
        <dbReference type="ARBA" id="ARBA00022553"/>
    </source>
</evidence>
<dbReference type="Gene3D" id="1.10.287.130">
    <property type="match status" value="1"/>
</dbReference>
<reference evidence="14 15" key="1">
    <citation type="submission" date="2017-08" db="EMBL/GenBank/DDBJ databases">
        <title>Infants hospitalized years apart are colonized by the same room-sourced microbial strains.</title>
        <authorList>
            <person name="Brooks B."/>
            <person name="Olm M.R."/>
            <person name="Firek B.A."/>
            <person name="Baker R."/>
            <person name="Thomas B.C."/>
            <person name="Morowitz M.J."/>
            <person name="Banfield J.F."/>
        </authorList>
    </citation>
    <scope>NUCLEOTIDE SEQUENCE [LARGE SCALE GENOMIC DNA]</scope>
    <source>
        <strain evidence="14">S2_005_002_R2_33</strain>
    </source>
</reference>
<keyword evidence="11" id="KW-1133">Transmembrane helix</keyword>
<evidence type="ECO:0000256" key="1">
    <source>
        <dbReference type="ARBA" id="ARBA00000085"/>
    </source>
</evidence>
<comment type="caution">
    <text evidence="14">The sequence shown here is derived from an EMBL/GenBank/DDBJ whole genome shotgun (WGS) entry which is preliminary data.</text>
</comment>
<dbReference type="InterPro" id="IPR050980">
    <property type="entry name" value="2C_sensor_his_kinase"/>
</dbReference>
<name>A0A2W5QN46_9SPHN</name>
<keyword evidence="9" id="KW-0067">ATP-binding</keyword>
<keyword evidence="11" id="KW-0472">Membrane</keyword>
<feature type="compositionally biased region" description="Basic and acidic residues" evidence="10">
    <location>
        <begin position="52"/>
        <end position="61"/>
    </location>
</feature>
<evidence type="ECO:0000256" key="2">
    <source>
        <dbReference type="ARBA" id="ARBA00004651"/>
    </source>
</evidence>
<feature type="domain" description="HAMP" evidence="13">
    <location>
        <begin position="201"/>
        <end position="254"/>
    </location>
</feature>
<dbReference type="GO" id="GO:0005886">
    <property type="term" value="C:plasma membrane"/>
    <property type="evidence" value="ECO:0007669"/>
    <property type="project" value="UniProtKB-SubCell"/>
</dbReference>
<feature type="transmembrane region" description="Helical" evidence="11">
    <location>
        <begin position="177"/>
        <end position="200"/>
    </location>
</feature>
<gene>
    <name evidence="14" type="ORF">DI555_18890</name>
</gene>
<keyword evidence="8 14" id="KW-0418">Kinase</keyword>
<dbReference type="SMART" id="SM00387">
    <property type="entry name" value="HATPase_c"/>
    <property type="match status" value="1"/>
</dbReference>
<dbReference type="PANTHER" id="PTHR44936:SF10">
    <property type="entry name" value="SENSOR PROTEIN RSTB"/>
    <property type="match status" value="1"/>
</dbReference>
<evidence type="ECO:0000256" key="7">
    <source>
        <dbReference type="ARBA" id="ARBA00022741"/>
    </source>
</evidence>